<dbReference type="AlphaFoldDB" id="A0A183IN60"/>
<evidence type="ECO:0000313" key="2">
    <source>
        <dbReference type="Proteomes" id="UP000270296"/>
    </source>
</evidence>
<protein>
    <submittedName>
        <fullName evidence="3">Phospholipid scramblase</fullName>
    </submittedName>
</protein>
<reference evidence="3" key="1">
    <citation type="submission" date="2016-06" db="UniProtKB">
        <authorList>
            <consortium name="WormBaseParasite"/>
        </authorList>
    </citation>
    <scope>IDENTIFICATION</scope>
</reference>
<keyword evidence="2" id="KW-1185">Reference proteome</keyword>
<reference evidence="1 2" key="2">
    <citation type="submission" date="2018-11" db="EMBL/GenBank/DDBJ databases">
        <authorList>
            <consortium name="Pathogen Informatics"/>
        </authorList>
    </citation>
    <scope>NUCLEOTIDE SEQUENCE [LARGE SCALE GENOMIC DNA]</scope>
</reference>
<dbReference type="Proteomes" id="UP000270296">
    <property type="component" value="Unassembled WGS sequence"/>
</dbReference>
<sequence length="218" mass="24293">MKGGSRPPRKVIEDYHLGLAVVQSQHVQTDMSGCCFSCAHCCSVLQKLLHCCCPQQHSDTNSAEVNLLSKSSNQVNVPAVIQGHLFLPAFSSLLLSSNQKQRATFRSHPTCVASLKSEEFTVVPNFYVQCCTIPKNTEITAPPSPDTEHMFCDDQAGKLVDSSTNHCWEPLGVCEKRTVFVDVSLYFIPYDVQVLSLNHFYHCSSCPRKEIGLLYFVF</sequence>
<evidence type="ECO:0000313" key="1">
    <source>
        <dbReference type="EMBL" id="VDP06142.1"/>
    </source>
</evidence>
<gene>
    <name evidence="1" type="ORF">SBAD_LOCUS5056</name>
</gene>
<name>A0A183IN60_9BILA</name>
<organism evidence="3">
    <name type="scientific">Soboliphyme baturini</name>
    <dbReference type="NCBI Taxonomy" id="241478"/>
    <lineage>
        <taxon>Eukaryota</taxon>
        <taxon>Metazoa</taxon>
        <taxon>Ecdysozoa</taxon>
        <taxon>Nematoda</taxon>
        <taxon>Enoplea</taxon>
        <taxon>Dorylaimia</taxon>
        <taxon>Dioctophymatida</taxon>
        <taxon>Dioctophymatoidea</taxon>
        <taxon>Soboliphymatidae</taxon>
        <taxon>Soboliphyme</taxon>
    </lineage>
</organism>
<proteinExistence type="predicted"/>
<evidence type="ECO:0000313" key="3">
    <source>
        <dbReference type="WBParaSite" id="SBAD_0000526601-mRNA-1"/>
    </source>
</evidence>
<dbReference type="WBParaSite" id="SBAD_0000526601-mRNA-1">
    <property type="protein sequence ID" value="SBAD_0000526601-mRNA-1"/>
    <property type="gene ID" value="SBAD_0000526601"/>
</dbReference>
<accession>A0A183IN60</accession>
<dbReference type="EMBL" id="UZAM01008727">
    <property type="protein sequence ID" value="VDP06142.1"/>
    <property type="molecule type" value="Genomic_DNA"/>
</dbReference>